<proteinExistence type="predicted"/>
<protein>
    <submittedName>
        <fullName evidence="2">Uncharacterized protein</fullName>
    </submittedName>
</protein>
<keyword evidence="3" id="KW-1185">Reference proteome</keyword>
<dbReference type="Proteomes" id="UP001589894">
    <property type="component" value="Unassembled WGS sequence"/>
</dbReference>
<gene>
    <name evidence="2" type="ORF">ACFFHU_25165</name>
</gene>
<dbReference type="RefSeq" id="WP_377342715.1">
    <property type="nucleotide sequence ID" value="NZ_JBHLUE010000023.1"/>
</dbReference>
<evidence type="ECO:0000313" key="2">
    <source>
        <dbReference type="EMBL" id="MFC0567416.1"/>
    </source>
</evidence>
<name>A0ABV6P303_9ACTN</name>
<dbReference type="EMBL" id="JBHLUE010000023">
    <property type="protein sequence ID" value="MFC0567416.1"/>
    <property type="molecule type" value="Genomic_DNA"/>
</dbReference>
<comment type="caution">
    <text evidence="2">The sequence shown here is derived from an EMBL/GenBank/DDBJ whole genome shotgun (WGS) entry which is preliminary data.</text>
</comment>
<evidence type="ECO:0000313" key="3">
    <source>
        <dbReference type="Proteomes" id="UP001589894"/>
    </source>
</evidence>
<evidence type="ECO:0000256" key="1">
    <source>
        <dbReference type="SAM" id="MobiDB-lite"/>
    </source>
</evidence>
<feature type="compositionally biased region" description="Low complexity" evidence="1">
    <location>
        <begin position="163"/>
        <end position="184"/>
    </location>
</feature>
<reference evidence="2 3" key="1">
    <citation type="submission" date="2024-09" db="EMBL/GenBank/DDBJ databases">
        <authorList>
            <person name="Sun Q."/>
            <person name="Mori K."/>
        </authorList>
    </citation>
    <scope>NUCLEOTIDE SEQUENCE [LARGE SCALE GENOMIC DNA]</scope>
    <source>
        <strain evidence="2 3">TBRC 2205</strain>
    </source>
</reference>
<accession>A0ABV6P303</accession>
<organism evidence="2 3">
    <name type="scientific">Plantactinospora siamensis</name>
    <dbReference type="NCBI Taxonomy" id="555372"/>
    <lineage>
        <taxon>Bacteria</taxon>
        <taxon>Bacillati</taxon>
        <taxon>Actinomycetota</taxon>
        <taxon>Actinomycetes</taxon>
        <taxon>Micromonosporales</taxon>
        <taxon>Micromonosporaceae</taxon>
        <taxon>Plantactinospora</taxon>
    </lineage>
</organism>
<feature type="region of interest" description="Disordered" evidence="1">
    <location>
        <begin position="163"/>
        <end position="190"/>
    </location>
</feature>
<sequence>MSTDGDAGLAGLLQRVVADSLAWLGEYPADCVDAGALTAFRQSLDWFSQQLQDRQGGRLASGGLQETALRVAAELFVDLSWWLDTCPDEEVELDVAVSVLENGATFTYELSDDQRQRLVEVLGELAAAERHEGVGMRYASSHSRSASSTTRNPSARCRWLVSGFGPRTGRTTRRTSSQQAQPSRPGRDAL</sequence>